<evidence type="ECO:0000313" key="3">
    <source>
        <dbReference type="Proteomes" id="UP000324897"/>
    </source>
</evidence>
<accession>A0A5J9U2X4</accession>
<dbReference type="EMBL" id="RWGY01000029">
    <property type="protein sequence ID" value="TVU17944.1"/>
    <property type="molecule type" value="Genomic_DNA"/>
</dbReference>
<keyword evidence="3" id="KW-1185">Reference proteome</keyword>
<evidence type="ECO:0000256" key="1">
    <source>
        <dbReference type="SAM" id="MobiDB-lite"/>
    </source>
</evidence>
<proteinExistence type="predicted"/>
<feature type="compositionally biased region" description="Polar residues" evidence="1">
    <location>
        <begin position="17"/>
        <end position="40"/>
    </location>
</feature>
<gene>
    <name evidence="2" type="ORF">EJB05_34006</name>
</gene>
<dbReference type="AlphaFoldDB" id="A0A5J9U2X4"/>
<organism evidence="2 3">
    <name type="scientific">Eragrostis curvula</name>
    <name type="common">weeping love grass</name>
    <dbReference type="NCBI Taxonomy" id="38414"/>
    <lineage>
        <taxon>Eukaryota</taxon>
        <taxon>Viridiplantae</taxon>
        <taxon>Streptophyta</taxon>
        <taxon>Embryophyta</taxon>
        <taxon>Tracheophyta</taxon>
        <taxon>Spermatophyta</taxon>
        <taxon>Magnoliopsida</taxon>
        <taxon>Liliopsida</taxon>
        <taxon>Poales</taxon>
        <taxon>Poaceae</taxon>
        <taxon>PACMAD clade</taxon>
        <taxon>Chloridoideae</taxon>
        <taxon>Eragrostideae</taxon>
        <taxon>Eragrostidinae</taxon>
        <taxon>Eragrostis</taxon>
    </lineage>
</organism>
<name>A0A5J9U2X4_9POAL</name>
<comment type="caution">
    <text evidence="2">The sequence shown here is derived from an EMBL/GenBank/DDBJ whole genome shotgun (WGS) entry which is preliminary data.</text>
</comment>
<evidence type="ECO:0000313" key="2">
    <source>
        <dbReference type="EMBL" id="TVU17944.1"/>
    </source>
</evidence>
<dbReference type="Gramene" id="TVU17944">
    <property type="protein sequence ID" value="TVU17944"/>
    <property type="gene ID" value="EJB05_34006"/>
</dbReference>
<dbReference type="Proteomes" id="UP000324897">
    <property type="component" value="Chromosome 7"/>
</dbReference>
<protein>
    <submittedName>
        <fullName evidence="2">Uncharacterized protein</fullName>
    </submittedName>
</protein>
<reference evidence="2 3" key="1">
    <citation type="journal article" date="2019" name="Sci. Rep.">
        <title>A high-quality genome of Eragrostis curvula grass provides insights into Poaceae evolution and supports new strategies to enhance forage quality.</title>
        <authorList>
            <person name="Carballo J."/>
            <person name="Santos B.A.C.M."/>
            <person name="Zappacosta D."/>
            <person name="Garbus I."/>
            <person name="Selva J.P."/>
            <person name="Gallo C.A."/>
            <person name="Diaz A."/>
            <person name="Albertini E."/>
            <person name="Caccamo M."/>
            <person name="Echenique V."/>
        </authorList>
    </citation>
    <scope>NUCLEOTIDE SEQUENCE [LARGE SCALE GENOMIC DNA]</scope>
    <source>
        <strain evidence="3">cv. Victoria</strain>
        <tissue evidence="2">Leaf</tissue>
    </source>
</reference>
<feature type="region of interest" description="Disordered" evidence="1">
    <location>
        <begin position="1"/>
        <end position="80"/>
    </location>
</feature>
<sequence length="108" mass="11831">MGAGPEASTKAQDGRSSHGSRQVNQGKDGSITPLATNSLHIGQDKSKTKLSQRSIITGADSGVQQKNSRRREMYASLPEQEKDILLKKKREYMSQSRGEFSKSSNTCM</sequence>